<dbReference type="EMBL" id="CH445361">
    <property type="protein sequence ID" value="EAT77264.1"/>
    <property type="molecule type" value="Genomic_DNA"/>
</dbReference>
<name>Q0TYQ5_PHANO</name>
<organism evidence="1 2">
    <name type="scientific">Phaeosphaeria nodorum (strain SN15 / ATCC MYA-4574 / FGSC 10173)</name>
    <name type="common">Glume blotch fungus</name>
    <name type="synonym">Parastagonospora nodorum</name>
    <dbReference type="NCBI Taxonomy" id="321614"/>
    <lineage>
        <taxon>Eukaryota</taxon>
        <taxon>Fungi</taxon>
        <taxon>Dikarya</taxon>
        <taxon>Ascomycota</taxon>
        <taxon>Pezizomycotina</taxon>
        <taxon>Dothideomycetes</taxon>
        <taxon>Pleosporomycetidae</taxon>
        <taxon>Pleosporales</taxon>
        <taxon>Pleosporineae</taxon>
        <taxon>Phaeosphaeriaceae</taxon>
        <taxon>Parastagonospora</taxon>
    </lineage>
</organism>
<gene>
    <name evidence="1" type="ORF">SNOG_15331</name>
</gene>
<dbReference type="HOGENOM" id="CLU_2923412_0_0_1"/>
<sequence>MFGTILLSGSSYYGLTLESRVFETLNTSAEENWFSGHCWAEAHSRFIFCHKLRRKIHMLIQ</sequence>
<dbReference type="AlphaFoldDB" id="Q0TYQ5"/>
<evidence type="ECO:0000313" key="2">
    <source>
        <dbReference type="Proteomes" id="UP000001055"/>
    </source>
</evidence>
<dbReference type="KEGG" id="pno:SNOG_15331"/>
<evidence type="ECO:0000313" key="1">
    <source>
        <dbReference type="EMBL" id="EAT77264.1"/>
    </source>
</evidence>
<accession>Q0TYQ5</accession>
<protein>
    <submittedName>
        <fullName evidence="1">Uncharacterized protein</fullName>
    </submittedName>
</protein>
<proteinExistence type="predicted"/>
<reference evidence="2" key="1">
    <citation type="journal article" date="2007" name="Plant Cell">
        <title>Dothideomycete-plant interactions illuminated by genome sequencing and EST analysis of the wheat pathogen Stagonospora nodorum.</title>
        <authorList>
            <person name="Hane J.K."/>
            <person name="Lowe R.G."/>
            <person name="Solomon P.S."/>
            <person name="Tan K.C."/>
            <person name="Schoch C.L."/>
            <person name="Spatafora J.W."/>
            <person name="Crous P.W."/>
            <person name="Kodira C."/>
            <person name="Birren B.W."/>
            <person name="Galagan J.E."/>
            <person name="Torriani S.F."/>
            <person name="McDonald B.A."/>
            <person name="Oliver R.P."/>
        </authorList>
    </citation>
    <scope>NUCLEOTIDE SEQUENCE [LARGE SCALE GENOMIC DNA]</scope>
    <source>
        <strain evidence="2">SN15 / ATCC MYA-4574 / FGSC 10173</strain>
    </source>
</reference>
<dbReference type="InParanoid" id="Q0TYQ5"/>
<dbReference type="RefSeq" id="XP_001805484.1">
    <property type="nucleotide sequence ID" value="XM_001805432.1"/>
</dbReference>
<dbReference type="GeneID" id="5982413"/>
<dbReference type="Proteomes" id="UP000001055">
    <property type="component" value="Unassembled WGS sequence"/>
</dbReference>